<feature type="non-terminal residue" evidence="1">
    <location>
        <position position="1"/>
    </location>
</feature>
<gene>
    <name evidence="1" type="ORF">Tci_899999</name>
</gene>
<protein>
    <submittedName>
        <fullName evidence="1">Uncharacterized protein</fullName>
    </submittedName>
</protein>
<evidence type="ECO:0000313" key="1">
    <source>
        <dbReference type="EMBL" id="GFD28030.1"/>
    </source>
</evidence>
<dbReference type="AlphaFoldDB" id="A0A699UZQ8"/>
<dbReference type="EMBL" id="BKCJ011381725">
    <property type="protein sequence ID" value="GFD28030.1"/>
    <property type="molecule type" value="Genomic_DNA"/>
</dbReference>
<organism evidence="1">
    <name type="scientific">Tanacetum cinerariifolium</name>
    <name type="common">Dalmatian daisy</name>
    <name type="synonym">Chrysanthemum cinerariifolium</name>
    <dbReference type="NCBI Taxonomy" id="118510"/>
    <lineage>
        <taxon>Eukaryota</taxon>
        <taxon>Viridiplantae</taxon>
        <taxon>Streptophyta</taxon>
        <taxon>Embryophyta</taxon>
        <taxon>Tracheophyta</taxon>
        <taxon>Spermatophyta</taxon>
        <taxon>Magnoliopsida</taxon>
        <taxon>eudicotyledons</taxon>
        <taxon>Gunneridae</taxon>
        <taxon>Pentapetalae</taxon>
        <taxon>asterids</taxon>
        <taxon>campanulids</taxon>
        <taxon>Asterales</taxon>
        <taxon>Asteraceae</taxon>
        <taxon>Asteroideae</taxon>
        <taxon>Anthemideae</taxon>
        <taxon>Anthemidinae</taxon>
        <taxon>Tanacetum</taxon>
    </lineage>
</organism>
<accession>A0A699UZQ8</accession>
<reference evidence="1" key="1">
    <citation type="journal article" date="2019" name="Sci. Rep.">
        <title>Draft genome of Tanacetum cinerariifolium, the natural source of mosquito coil.</title>
        <authorList>
            <person name="Yamashiro T."/>
            <person name="Shiraishi A."/>
            <person name="Satake H."/>
            <person name="Nakayama K."/>
        </authorList>
    </citation>
    <scope>NUCLEOTIDE SEQUENCE</scope>
</reference>
<comment type="caution">
    <text evidence="1">The sequence shown here is derived from an EMBL/GenBank/DDBJ whole genome shotgun (WGS) entry which is preliminary data.</text>
</comment>
<name>A0A699UZQ8_TANCI</name>
<sequence>PTPTPHASPSSPIQEQPTEISVSSIPHLNTLLETCATLSQEVAELEQDKHTPALEIIKLKKRVKKLENKRMHPNRGRKIEAIDANEDISLVDVETQVDLDAEL</sequence>
<proteinExistence type="predicted"/>